<evidence type="ECO:0000313" key="16">
    <source>
        <dbReference type="EMBL" id="QQB47530.1"/>
    </source>
</evidence>
<evidence type="ECO:0000256" key="9">
    <source>
        <dbReference type="ARBA" id="ARBA00022842"/>
    </source>
</evidence>
<evidence type="ECO:0000256" key="8">
    <source>
        <dbReference type="ARBA" id="ARBA00022833"/>
    </source>
</evidence>
<dbReference type="GO" id="GO:0000428">
    <property type="term" value="C:DNA-directed RNA polymerase complex"/>
    <property type="evidence" value="ECO:0007669"/>
    <property type="project" value="UniProtKB-KW"/>
</dbReference>
<dbReference type="EMBL" id="CP066007">
    <property type="protein sequence ID" value="QQB47530.1"/>
    <property type="molecule type" value="Genomic_DNA"/>
</dbReference>
<dbReference type="InterPro" id="IPR002694">
    <property type="entry name" value="Znf_CHC2"/>
</dbReference>
<dbReference type="PANTHER" id="PTHR30313:SF2">
    <property type="entry name" value="DNA PRIMASE"/>
    <property type="match status" value="1"/>
</dbReference>
<feature type="domain" description="Toprim" evidence="15">
    <location>
        <begin position="262"/>
        <end position="348"/>
    </location>
</feature>
<evidence type="ECO:0000256" key="12">
    <source>
        <dbReference type="HAMAP-Rule" id="MF_00974"/>
    </source>
</evidence>
<comment type="subunit">
    <text evidence="12">Monomer. Interacts with DnaB.</text>
</comment>
<keyword evidence="7" id="KW-0863">Zinc-finger</keyword>
<keyword evidence="11 12" id="KW-0804">Transcription</keyword>
<dbReference type="FunFam" id="3.90.980.10:FF:000001">
    <property type="entry name" value="DNA primase"/>
    <property type="match status" value="1"/>
</dbReference>
<dbReference type="SUPFAM" id="SSF56731">
    <property type="entry name" value="DNA primase core"/>
    <property type="match status" value="1"/>
</dbReference>
<dbReference type="GeneID" id="92760601"/>
<name>A0A7T4EHL6_9CORY</name>
<dbReference type="InterPro" id="IPR019475">
    <property type="entry name" value="DNA_primase_DnaB-bd"/>
</dbReference>
<gene>
    <name evidence="12" type="primary">dnaG</name>
    <name evidence="16" type="ORF">I6I10_06550</name>
</gene>
<dbReference type="Pfam" id="PF08278">
    <property type="entry name" value="DnaG_DnaB_bind"/>
    <property type="match status" value="1"/>
</dbReference>
<dbReference type="Pfam" id="PF13662">
    <property type="entry name" value="Toprim_4"/>
    <property type="match status" value="1"/>
</dbReference>
<dbReference type="Gene3D" id="3.90.580.10">
    <property type="entry name" value="Zinc finger, CHC2-type domain"/>
    <property type="match status" value="1"/>
</dbReference>
<comment type="cofactor">
    <cofactor evidence="13">
        <name>Zn(2+)</name>
        <dbReference type="ChEBI" id="CHEBI:29105"/>
    </cofactor>
    <text evidence="13">Binds 1 zinc ion per monomer.</text>
</comment>
<evidence type="ECO:0000256" key="11">
    <source>
        <dbReference type="ARBA" id="ARBA00023163"/>
    </source>
</evidence>
<dbReference type="NCBIfam" id="TIGR01391">
    <property type="entry name" value="dnaG"/>
    <property type="match status" value="1"/>
</dbReference>
<sequence length="625" mass="68835">MARGRIPEEDIDYIRENTPIEEIVGEYVQLKPAGADSLKGLSPFKDEKTPSFHVRPNHGYFHDFSSGEGGDVFSFLMKLEHLTFPEAVEYCADKIGYHINYQGGGTGTREKAGTRQRLVAINAEAHRFFVEKLQEPEAERARAYLTERGFTAEHARHFGCGYAPGGWDTLTKHLLRMGFSAEELEAAGVTSMGRRGPIDRFHRRLIWPIKNLAGDVIGFGARKLFDDDKLGKYLNTPETMLYKKSKVLFGIDLAKRNIAQGHQCVVVEGYTDVMAMHAAGITTAVASCGTAFGEDHLQLIRRLMLDDRTFRGEIIYTFDGDEAGQKAAMRAFEGSQEFSGSSFVAVAPGGMDPCELRQDKGDVALRDLIARRMPMLEFVVKTILGQYDVGTIEGRLQAVRRVVPMIGAIRDPALRSQYALQLSGWVGWLNEDELSRMVEDASRRPAAAPQVATRGTAHQPTPTTVLPDPRDPALWPQRESLKIALQAPDLAGASFDELDPEGFFHPVYRTIRDGIAAAGGASGGDGKAGWIAAITDAIVDPAVKNLVSALAVEEIRTDADHFEAYMDGAFARLEEGVVANQISNLKATLSRTRPSDDPEAYNAMFSDLLVLEQVRQELVDRAMGR</sequence>
<keyword evidence="1 12" id="KW-0240">DNA-directed RNA polymerase</keyword>
<dbReference type="SUPFAM" id="SSF57783">
    <property type="entry name" value="Zinc beta-ribbon"/>
    <property type="match status" value="1"/>
</dbReference>
<dbReference type="RefSeq" id="WP_084036782.1">
    <property type="nucleotide sequence ID" value="NZ_CP066007.1"/>
</dbReference>
<dbReference type="GO" id="GO:0003899">
    <property type="term" value="F:DNA-directed RNA polymerase activity"/>
    <property type="evidence" value="ECO:0007669"/>
    <property type="project" value="UniProtKB-UniRule"/>
</dbReference>
<dbReference type="GO" id="GO:0005737">
    <property type="term" value="C:cytoplasm"/>
    <property type="evidence" value="ECO:0007669"/>
    <property type="project" value="TreeGrafter"/>
</dbReference>
<dbReference type="Gene3D" id="3.90.980.10">
    <property type="entry name" value="DNA primase, catalytic core, N-terminal domain"/>
    <property type="match status" value="1"/>
</dbReference>
<dbReference type="GO" id="GO:0006269">
    <property type="term" value="P:DNA replication, synthesis of primer"/>
    <property type="evidence" value="ECO:0007669"/>
    <property type="project" value="UniProtKB-UniRule"/>
</dbReference>
<dbReference type="Pfam" id="PF01807">
    <property type="entry name" value="Zn_ribbon_DnaG"/>
    <property type="match status" value="1"/>
</dbReference>
<evidence type="ECO:0000256" key="13">
    <source>
        <dbReference type="PIRNR" id="PIRNR002811"/>
    </source>
</evidence>
<reference evidence="16 17" key="1">
    <citation type="submission" date="2020-12" db="EMBL/GenBank/DDBJ databases">
        <title>FDA dAtabase for Regulatory Grade micrObial Sequences (FDA-ARGOS): Supporting development and validation of Infectious Disease Dx tests.</title>
        <authorList>
            <person name="Sproer C."/>
            <person name="Gronow S."/>
            <person name="Severitt S."/>
            <person name="Schroder I."/>
            <person name="Tallon L."/>
            <person name="Sadzewicz L."/>
            <person name="Zhao X."/>
            <person name="Boylan J."/>
            <person name="Ott S."/>
            <person name="Bowen H."/>
            <person name="Vavikolanu K."/>
            <person name="Mehta A."/>
            <person name="Aluvathingal J."/>
            <person name="Nadendla S."/>
            <person name="Lowell S."/>
            <person name="Myers T."/>
            <person name="Yan Y."/>
            <person name="Sichtig H."/>
        </authorList>
    </citation>
    <scope>NUCLEOTIDE SEQUENCE [LARGE SCALE GENOMIC DNA]</scope>
    <source>
        <strain evidence="16 17">FDAARGOS_1053</strain>
    </source>
</reference>
<evidence type="ECO:0000313" key="17">
    <source>
        <dbReference type="Proteomes" id="UP000596145"/>
    </source>
</evidence>
<evidence type="ECO:0000256" key="4">
    <source>
        <dbReference type="ARBA" id="ARBA00022695"/>
    </source>
</evidence>
<evidence type="ECO:0000256" key="5">
    <source>
        <dbReference type="ARBA" id="ARBA00022705"/>
    </source>
</evidence>
<comment type="caution">
    <text evidence="12">Lacks conserved residue(s) required for the propagation of feature annotation.</text>
</comment>
<evidence type="ECO:0000256" key="14">
    <source>
        <dbReference type="SAM" id="MobiDB-lite"/>
    </source>
</evidence>
<dbReference type="InterPro" id="IPR013173">
    <property type="entry name" value="DNA_primase_DnaG_DnaB-bd_dom"/>
</dbReference>
<dbReference type="InterPro" id="IPR006295">
    <property type="entry name" value="DNA_primase_DnaG"/>
</dbReference>
<dbReference type="Proteomes" id="UP000596145">
    <property type="component" value="Chromosome"/>
</dbReference>
<dbReference type="OrthoDB" id="9803773at2"/>
<dbReference type="FunFam" id="3.90.580.10:FF:000001">
    <property type="entry name" value="DNA primase"/>
    <property type="match status" value="1"/>
</dbReference>
<comment type="function">
    <text evidence="12 13">RNA polymerase that catalyzes the synthesis of short RNA molecules used as primers for DNA polymerase during DNA replication.</text>
</comment>
<keyword evidence="2 12" id="KW-0639">Primosome</keyword>
<dbReference type="InterPro" id="IPR050219">
    <property type="entry name" value="DnaG_primase"/>
</dbReference>
<dbReference type="InterPro" id="IPR036977">
    <property type="entry name" value="DNA_primase_Znf_CHC2"/>
</dbReference>
<keyword evidence="9" id="KW-0460">Magnesium</keyword>
<evidence type="ECO:0000256" key="6">
    <source>
        <dbReference type="ARBA" id="ARBA00022723"/>
    </source>
</evidence>
<dbReference type="GO" id="GO:1990077">
    <property type="term" value="C:primosome complex"/>
    <property type="evidence" value="ECO:0007669"/>
    <property type="project" value="UniProtKB-KW"/>
</dbReference>
<keyword evidence="8 13" id="KW-0862">Zinc</keyword>
<dbReference type="InterPro" id="IPR006171">
    <property type="entry name" value="TOPRIM_dom"/>
</dbReference>
<evidence type="ECO:0000256" key="1">
    <source>
        <dbReference type="ARBA" id="ARBA00022478"/>
    </source>
</evidence>
<keyword evidence="10 12" id="KW-0238">DNA-binding</keyword>
<dbReference type="SMART" id="SM00493">
    <property type="entry name" value="TOPRIM"/>
    <property type="match status" value="1"/>
</dbReference>
<feature type="region of interest" description="Disordered" evidence="14">
    <location>
        <begin position="445"/>
        <end position="470"/>
    </location>
</feature>
<dbReference type="GO" id="GO:0003677">
    <property type="term" value="F:DNA binding"/>
    <property type="evidence" value="ECO:0007669"/>
    <property type="project" value="UniProtKB-KW"/>
</dbReference>
<dbReference type="GO" id="GO:0008270">
    <property type="term" value="F:zinc ion binding"/>
    <property type="evidence" value="ECO:0007669"/>
    <property type="project" value="UniProtKB-KW"/>
</dbReference>
<accession>A0A7T4EHL6</accession>
<dbReference type="Pfam" id="PF08275">
    <property type="entry name" value="DNAG_N"/>
    <property type="match status" value="1"/>
</dbReference>
<dbReference type="InterPro" id="IPR037068">
    <property type="entry name" value="DNA_primase_core_N_sf"/>
</dbReference>
<dbReference type="PROSITE" id="PS50880">
    <property type="entry name" value="TOPRIM"/>
    <property type="match status" value="1"/>
</dbReference>
<dbReference type="PIRSF" id="PIRSF002811">
    <property type="entry name" value="DnaG"/>
    <property type="match status" value="1"/>
</dbReference>
<dbReference type="PANTHER" id="PTHR30313">
    <property type="entry name" value="DNA PRIMASE"/>
    <property type="match status" value="1"/>
</dbReference>
<dbReference type="AlphaFoldDB" id="A0A7T4EHL6"/>
<comment type="similarity">
    <text evidence="12 13">Belongs to the DnaG primase family.</text>
</comment>
<organism evidence="16 17">
    <name type="scientific">Corynebacterium glucuronolyticum</name>
    <dbReference type="NCBI Taxonomy" id="39791"/>
    <lineage>
        <taxon>Bacteria</taxon>
        <taxon>Bacillati</taxon>
        <taxon>Actinomycetota</taxon>
        <taxon>Actinomycetes</taxon>
        <taxon>Mycobacteriales</taxon>
        <taxon>Corynebacteriaceae</taxon>
        <taxon>Corynebacterium</taxon>
    </lineage>
</organism>
<keyword evidence="5 12" id="KW-0235">DNA replication</keyword>
<dbReference type="Pfam" id="PF10410">
    <property type="entry name" value="DnaB_bind"/>
    <property type="match status" value="1"/>
</dbReference>
<dbReference type="EC" id="2.7.7.101" evidence="12"/>
<comment type="catalytic activity">
    <reaction evidence="12">
        <text>ssDNA + n NTP = ssDNA/pppN(pN)n-1 hybrid + (n-1) diphosphate.</text>
        <dbReference type="EC" id="2.7.7.101"/>
    </reaction>
</comment>
<dbReference type="InterPro" id="IPR013264">
    <property type="entry name" value="DNAG_N"/>
</dbReference>
<evidence type="ECO:0000259" key="15">
    <source>
        <dbReference type="PROSITE" id="PS50880"/>
    </source>
</evidence>
<evidence type="ECO:0000256" key="2">
    <source>
        <dbReference type="ARBA" id="ARBA00022515"/>
    </source>
</evidence>
<dbReference type="InterPro" id="IPR030846">
    <property type="entry name" value="DnaG_bac"/>
</dbReference>
<dbReference type="SMART" id="SM00766">
    <property type="entry name" value="DnaG_DnaB_bind"/>
    <property type="match status" value="1"/>
</dbReference>
<protein>
    <recommendedName>
        <fullName evidence="12 13">DNA primase</fullName>
        <ecNumber evidence="12">2.7.7.101</ecNumber>
    </recommendedName>
</protein>
<dbReference type="HAMAP" id="MF_00974">
    <property type="entry name" value="DNA_primase_DnaG"/>
    <property type="match status" value="1"/>
</dbReference>
<keyword evidence="3 12" id="KW-0808">Transferase</keyword>
<keyword evidence="6 13" id="KW-0479">Metal-binding</keyword>
<keyword evidence="4 12" id="KW-0548">Nucleotidyltransferase</keyword>
<evidence type="ECO:0000256" key="3">
    <source>
        <dbReference type="ARBA" id="ARBA00022679"/>
    </source>
</evidence>
<evidence type="ECO:0000256" key="7">
    <source>
        <dbReference type="ARBA" id="ARBA00022771"/>
    </source>
</evidence>
<proteinExistence type="inferred from homology"/>
<evidence type="ECO:0000256" key="10">
    <source>
        <dbReference type="ARBA" id="ARBA00023125"/>
    </source>
</evidence>
<dbReference type="SMART" id="SM00400">
    <property type="entry name" value="ZnF_CHCC"/>
    <property type="match status" value="1"/>
</dbReference>
<dbReference type="InterPro" id="IPR034151">
    <property type="entry name" value="TOPRIM_DnaG_bac"/>
</dbReference>
<dbReference type="CDD" id="cd03364">
    <property type="entry name" value="TOPRIM_DnaG_primases"/>
    <property type="match status" value="1"/>
</dbReference>
<dbReference type="Gene3D" id="3.40.1360.10">
    <property type="match status" value="1"/>
</dbReference>